<protein>
    <submittedName>
        <fullName evidence="2">Uroporphyrinogen decarboxylase family protein</fullName>
    </submittedName>
</protein>
<dbReference type="GO" id="GO:0004853">
    <property type="term" value="F:uroporphyrinogen decarboxylase activity"/>
    <property type="evidence" value="ECO:0007669"/>
    <property type="project" value="InterPro"/>
</dbReference>
<dbReference type="GeneID" id="84229836"/>
<dbReference type="Gene3D" id="3.20.20.210">
    <property type="match status" value="1"/>
</dbReference>
<dbReference type="AlphaFoldDB" id="A0AA51UDG9"/>
<dbReference type="EMBL" id="CP133594">
    <property type="protein sequence ID" value="WMW21126.1"/>
    <property type="molecule type" value="Genomic_DNA"/>
</dbReference>
<dbReference type="InterPro" id="IPR052024">
    <property type="entry name" value="Methanogen_methyltrans"/>
</dbReference>
<evidence type="ECO:0000313" key="2">
    <source>
        <dbReference type="EMBL" id="WMW21126.1"/>
    </source>
</evidence>
<organism evidence="2 3">
    <name type="scientific">Methanolobus mangrovi</name>
    <dbReference type="NCBI Taxonomy" id="3072977"/>
    <lineage>
        <taxon>Archaea</taxon>
        <taxon>Methanobacteriati</taxon>
        <taxon>Methanobacteriota</taxon>
        <taxon>Stenosarchaea group</taxon>
        <taxon>Methanomicrobia</taxon>
        <taxon>Methanosarcinales</taxon>
        <taxon>Methanosarcinaceae</taxon>
        <taxon>Methanolobus</taxon>
    </lineage>
</organism>
<dbReference type="KEGG" id="mmav:RE476_06805"/>
<dbReference type="PANTHER" id="PTHR47099">
    <property type="entry name" value="METHYLCOBAMIDE:COM METHYLTRANSFERASE MTBA"/>
    <property type="match status" value="1"/>
</dbReference>
<dbReference type="Pfam" id="PF01208">
    <property type="entry name" value="URO-D"/>
    <property type="match status" value="1"/>
</dbReference>
<dbReference type="GO" id="GO:0006779">
    <property type="term" value="P:porphyrin-containing compound biosynthetic process"/>
    <property type="evidence" value="ECO:0007669"/>
    <property type="project" value="InterPro"/>
</dbReference>
<name>A0AA51UDG9_9EURY</name>
<gene>
    <name evidence="2" type="ORF">RE476_06805</name>
</gene>
<keyword evidence="3" id="KW-1185">Reference proteome</keyword>
<sequence>MTPMERVLTTLSHEEPDRVPLFLLLTTQGAKEFNVSIEEYFSNPEMVAQGQIKMQHKYGHDCYYPFYYASLEMEAWGSNSIFYPDGPPNSGRPILRDFQDIVSLEAPDVFESLQLQKVLKTTEIIKEHAGEDIPIIGVVMSPFSLPTMQMGFGNYLDLIYEQPDIFNELMRINEQFCIQWANAQIESGATAICYFDPVSSSTIIPPELYRDTGFKVAKRTIFRINGPTATHMASGRCLPIINDIAETGTAVICTSVLEDLAEMKAVCKGKMTVLGNLNGLEMRHWTRQETEDHVKDAIQKAATGGGYIISDNHGEIPYPVPSEVLKSVSEYVEKWGRYR</sequence>
<evidence type="ECO:0000313" key="3">
    <source>
        <dbReference type="Proteomes" id="UP001183006"/>
    </source>
</evidence>
<dbReference type="PANTHER" id="PTHR47099:SF1">
    <property type="entry name" value="METHYLCOBAMIDE:COM METHYLTRANSFERASE MTBA"/>
    <property type="match status" value="1"/>
</dbReference>
<dbReference type="CDD" id="cd03465">
    <property type="entry name" value="URO-D_like"/>
    <property type="match status" value="1"/>
</dbReference>
<dbReference type="InterPro" id="IPR038071">
    <property type="entry name" value="UROD/MetE-like_sf"/>
</dbReference>
<accession>A0AA51UDG9</accession>
<proteinExistence type="predicted"/>
<evidence type="ECO:0000259" key="1">
    <source>
        <dbReference type="Pfam" id="PF01208"/>
    </source>
</evidence>
<feature type="domain" description="Uroporphyrinogen decarboxylase (URO-D)" evidence="1">
    <location>
        <begin position="2"/>
        <end position="335"/>
    </location>
</feature>
<dbReference type="Proteomes" id="UP001183006">
    <property type="component" value="Chromosome"/>
</dbReference>
<dbReference type="SUPFAM" id="SSF51726">
    <property type="entry name" value="UROD/MetE-like"/>
    <property type="match status" value="1"/>
</dbReference>
<dbReference type="InterPro" id="IPR000257">
    <property type="entry name" value="Uroporphyrinogen_deCOase"/>
</dbReference>
<dbReference type="RefSeq" id="WP_309306912.1">
    <property type="nucleotide sequence ID" value="NZ_CP133594.1"/>
</dbReference>
<reference evidence="2" key="1">
    <citation type="submission" date="2023-08" db="EMBL/GenBank/DDBJ databases">
        <title>Methanolobus mangrovi sp. nov. and Methanolobus sediminis sp. nov, two novel methylotrophic methanogens isolated from mangrove sediments in China.</title>
        <authorList>
            <person name="Zhou J."/>
        </authorList>
    </citation>
    <scope>NUCLEOTIDE SEQUENCE</scope>
    <source>
        <strain evidence="2">FTZ2</strain>
    </source>
</reference>